<proteinExistence type="predicted"/>
<organism evidence="1 2">
    <name type="scientific">Homarus gammarus nudivirus</name>
    <dbReference type="NCBI Taxonomy" id="2509616"/>
    <lineage>
        <taxon>Viruses</taxon>
        <taxon>Viruses incertae sedis</taxon>
        <taxon>Naldaviricetes</taxon>
        <taxon>Lefavirales</taxon>
        <taxon>Nudiviridae</taxon>
        <taxon>Gammanudivirus</taxon>
        <taxon>Gammanudivirus hogammari</taxon>
    </lineage>
</organism>
<reference evidence="1" key="1">
    <citation type="journal article" date="2019" name="Sci. Rep.">
        <title>The first clawed lobster virus Homarus gammarus nudivirus (HgNV n. sp.) expands the diversity of the Nudiviridae.</title>
        <authorList>
            <person name="Holt C.C."/>
            <person name="Stone M."/>
            <person name="Bass D."/>
            <person name="Bateman K.S."/>
            <person name="van Aerle R."/>
            <person name="Daniels C.L."/>
            <person name="van der Giezen M."/>
            <person name="Ross S.H."/>
            <person name="Hooper C."/>
            <person name="Stentiford G.D."/>
        </authorList>
    </citation>
    <scope>NUCLEOTIDE SEQUENCE</scope>
    <source>
        <strain evidence="1">52S104HLG2</strain>
    </source>
</reference>
<name>A0A411HB88_9VIRU</name>
<protein>
    <submittedName>
        <fullName evidence="1">p-loop NTPase</fullName>
    </submittedName>
</protein>
<dbReference type="Proteomes" id="UP000682645">
    <property type="component" value="Segment"/>
</dbReference>
<sequence length="438" mass="50787">MISNIIQALEDGKFIKYHKPIINYGHIDKDDIWFDINSPKITRYMNDNDLNLKFNLEQDMLTLPKKYLVAYVIASSLQVFDNKYNRKLLYDSRYGLDDDSRFIISVINQMLHKYYADNYYFVLNINSKIHTLAWNDFIIPELANHLYPSVYESKAELRDSDHYMHNEIYPIIKKLFYKDQKFIEGLTSKQACDNFLYATKNAAVCVNGTACVGKTSLLLEIQEEIKKTHDPLCRIMKLGTYGTYKGKDQSQTLALTYQSIGMSLVMNEPASLMDRDPFNNLIWRIILQLMGTYETDESFIVAATNLVVSTLSRNLMATISQFPIIFLVDFDETANRERMFNRATGGDRKRCYIKNYVMAQNIIYGLCAYLANCPVFQTAMNTTRTPDNRKAIKNLIISKILANGKNNNKLNNRLNINVRFKSDYEENFSASDKIKIMK</sequence>
<dbReference type="EMBL" id="MK439999">
    <property type="protein sequence ID" value="QBB28658.1"/>
    <property type="molecule type" value="Genomic_DNA"/>
</dbReference>
<accession>A0A411HB88</accession>
<keyword evidence="2" id="KW-1185">Reference proteome</keyword>
<gene>
    <name evidence="1" type="ORF">HgNV_053</name>
</gene>
<evidence type="ECO:0000313" key="1">
    <source>
        <dbReference type="EMBL" id="QBB28658.1"/>
    </source>
</evidence>
<evidence type="ECO:0000313" key="2">
    <source>
        <dbReference type="Proteomes" id="UP000682645"/>
    </source>
</evidence>